<dbReference type="Pfam" id="PF10021">
    <property type="entry name" value="PARG_cat_microb"/>
    <property type="match status" value="1"/>
</dbReference>
<dbReference type="PANTHER" id="PTHR35596">
    <property type="entry name" value="DUF2263 DOMAIN-CONTAINING PROTEIN"/>
    <property type="match status" value="1"/>
</dbReference>
<evidence type="ECO:0000313" key="2">
    <source>
        <dbReference type="EMBL" id="RUP16545.1"/>
    </source>
</evidence>
<reference evidence="2 3" key="1">
    <citation type="journal article" date="2018" name="New Phytol.">
        <title>Phylogenomics of Endogonaceae and evolution of mycorrhizas within Mucoromycota.</title>
        <authorList>
            <person name="Chang Y."/>
            <person name="Desiro A."/>
            <person name="Na H."/>
            <person name="Sandor L."/>
            <person name="Lipzen A."/>
            <person name="Clum A."/>
            <person name="Barry K."/>
            <person name="Grigoriev I.V."/>
            <person name="Martin F.M."/>
            <person name="Stajich J.E."/>
            <person name="Smith M.E."/>
            <person name="Bonito G."/>
            <person name="Spatafora J.W."/>
        </authorList>
    </citation>
    <scope>NUCLEOTIDE SEQUENCE [LARGE SCALE GENOMIC DNA]</scope>
    <source>
        <strain evidence="2 3">GMNB39</strain>
    </source>
</reference>
<name>A0A433B9R2_9FUNG</name>
<dbReference type="Proteomes" id="UP000268093">
    <property type="component" value="Unassembled WGS sequence"/>
</dbReference>
<proteinExistence type="predicted"/>
<dbReference type="OrthoDB" id="9985428at2759"/>
<sequence length="373" mass="42004">MEEIPRELLQQPKDGLIRAITALPIFEGMVTNVDLRSRESMAILSLVDTDIRSRVLDQCQSLMPVLQGRPVFVRAIRAMPAIWEFDDEWYQRAQVHASIEQFAADDSVFLREWKPDIWQYWKSKYDVDLKKAINRNDSGTISRVNQQMHGIRVTVMLATLSAVRNGYRCPSEQNATERIEIPPPRQPSESFTFAALPPGTNTIFEYTSVSVIKQDCLLAALDMKESGLRPVVLNMASATSPGGGYRRGDGAQEENIFRRSNYFLSLDDPMNPRCPTYPIAEFGGIYTPDVTIFRDSEDSGYAFRRTPFTMDFIAVAAYRKPKLQNNCLSAEDAAKTRRKIEAIFAIALHKGHDSLLLSALGCGAFQNPPKQIA</sequence>
<evidence type="ECO:0000259" key="1">
    <source>
        <dbReference type="Pfam" id="PF10021"/>
    </source>
</evidence>
<feature type="domain" description="Microbial-type PARG catalytic" evidence="1">
    <location>
        <begin position="205"/>
        <end position="295"/>
    </location>
</feature>
<evidence type="ECO:0000313" key="3">
    <source>
        <dbReference type="Proteomes" id="UP000268093"/>
    </source>
</evidence>
<organism evidence="2 3">
    <name type="scientific">Jimgerdemannia flammicorona</name>
    <dbReference type="NCBI Taxonomy" id="994334"/>
    <lineage>
        <taxon>Eukaryota</taxon>
        <taxon>Fungi</taxon>
        <taxon>Fungi incertae sedis</taxon>
        <taxon>Mucoromycota</taxon>
        <taxon>Mucoromycotina</taxon>
        <taxon>Endogonomycetes</taxon>
        <taxon>Endogonales</taxon>
        <taxon>Endogonaceae</taxon>
        <taxon>Jimgerdemannia</taxon>
    </lineage>
</organism>
<accession>A0A433B9R2</accession>
<feature type="non-terminal residue" evidence="2">
    <location>
        <position position="373"/>
    </location>
</feature>
<dbReference type="NCBIfam" id="TIGR02452">
    <property type="entry name" value="TIGR02452 family protein"/>
    <property type="match status" value="1"/>
</dbReference>
<dbReference type="PANTHER" id="PTHR35596:SF1">
    <property type="entry name" value="MICROBIAL-TYPE PARG CATALYTIC DOMAIN-CONTAINING PROTEIN"/>
    <property type="match status" value="1"/>
</dbReference>
<dbReference type="InterPro" id="IPR043472">
    <property type="entry name" value="Macro_dom-like"/>
</dbReference>
<protein>
    <recommendedName>
        <fullName evidence="1">Microbial-type PARG catalytic domain-containing protein</fullName>
    </recommendedName>
</protein>
<dbReference type="EMBL" id="RBNI01015226">
    <property type="protein sequence ID" value="RUP16545.1"/>
    <property type="molecule type" value="Genomic_DNA"/>
</dbReference>
<dbReference type="InterPro" id="IPR019261">
    <property type="entry name" value="PARG_cat_microbial"/>
</dbReference>
<gene>
    <name evidence="2" type="ORF">BC936DRAFT_139523</name>
</gene>
<dbReference type="InterPro" id="IPR012664">
    <property type="entry name" value="CHP02452"/>
</dbReference>
<dbReference type="Gene3D" id="3.40.220.10">
    <property type="entry name" value="Leucine Aminopeptidase, subunit E, domain 1"/>
    <property type="match status" value="1"/>
</dbReference>
<dbReference type="AlphaFoldDB" id="A0A433B9R2"/>
<keyword evidence="3" id="KW-1185">Reference proteome</keyword>
<comment type="caution">
    <text evidence="2">The sequence shown here is derived from an EMBL/GenBank/DDBJ whole genome shotgun (WGS) entry which is preliminary data.</text>
</comment>